<feature type="transmembrane region" description="Helical" evidence="1">
    <location>
        <begin position="377"/>
        <end position="396"/>
    </location>
</feature>
<accession>A0ABU6ZT18</accession>
<sequence>MDEAFFDEDLVTTAGDRTSECTGPLSKLWRVRDKESLSLKGKRAGDYGEYQCQIKNKPFPLVCFSPKSGLTNIPNFVWFVHKGGSMETAVCREETMHKISYRDLYNAMNKHKPQVPVQSKSSYAVSASIFLWIFLIYSQTLLAKYLTTKARVYTFIVVDMLGLLSFMVLVWALCVWILVGGKLSPLNSAMFLIWAILELFNSDNSIDAVYLPLLGIFFIGWHAMSSPENKNQMEGKKLLSTSIRNRIHDALEHLRKLLSPYRKRVADYEECQCLIEEKILHMGDSMEAGDPKVTWQFLSVCTTSYLYIPMEDAMHILSYELYNAINKHKPQVIAQRISTYVISTSMFLWIFLIYGQTLLAKYFATKARVSTFIVAEMLGLLSFMVLVWAVGVRILVGGKLSRMNCVLFLIWAILKLFNSDNSIDAVYLPILGIFFIGWHALSSPENKNHIRENELLSTSIVN</sequence>
<name>A0ABU6ZT18_9FABA</name>
<reference evidence="2 3" key="1">
    <citation type="journal article" date="2023" name="Plants (Basel)">
        <title>Bridging the Gap: Combining Genomics and Transcriptomics Approaches to Understand Stylosanthes scabra, an Orphan Legume from the Brazilian Caatinga.</title>
        <authorList>
            <person name="Ferreira-Neto J.R.C."/>
            <person name="da Silva M.D."/>
            <person name="Binneck E."/>
            <person name="de Melo N.F."/>
            <person name="da Silva R.H."/>
            <person name="de Melo A.L.T.M."/>
            <person name="Pandolfi V."/>
            <person name="Bustamante F.O."/>
            <person name="Brasileiro-Vidal A.C."/>
            <person name="Benko-Iseppon A.M."/>
        </authorList>
    </citation>
    <scope>NUCLEOTIDE SEQUENCE [LARGE SCALE GENOMIC DNA]</scope>
    <source>
        <tissue evidence="2">Leaves</tissue>
    </source>
</reference>
<feature type="transmembrane region" description="Helical" evidence="1">
    <location>
        <begin position="208"/>
        <end position="224"/>
    </location>
</feature>
<keyword evidence="1" id="KW-0472">Membrane</keyword>
<evidence type="ECO:0000313" key="2">
    <source>
        <dbReference type="EMBL" id="MED6225040.1"/>
    </source>
</evidence>
<feature type="transmembrane region" description="Helical" evidence="1">
    <location>
        <begin position="155"/>
        <end position="179"/>
    </location>
</feature>
<proteinExistence type="predicted"/>
<dbReference type="EMBL" id="JASCZI010273568">
    <property type="protein sequence ID" value="MED6225040.1"/>
    <property type="molecule type" value="Genomic_DNA"/>
</dbReference>
<keyword evidence="1" id="KW-0812">Transmembrane</keyword>
<feature type="transmembrane region" description="Helical" evidence="1">
    <location>
        <begin position="425"/>
        <end position="441"/>
    </location>
</feature>
<evidence type="ECO:0000313" key="3">
    <source>
        <dbReference type="Proteomes" id="UP001341840"/>
    </source>
</evidence>
<comment type="caution">
    <text evidence="2">The sequence shown here is derived from an EMBL/GenBank/DDBJ whole genome shotgun (WGS) entry which is preliminary data.</text>
</comment>
<protein>
    <submittedName>
        <fullName evidence="2">Uncharacterized protein</fullName>
    </submittedName>
</protein>
<dbReference type="Proteomes" id="UP001341840">
    <property type="component" value="Unassembled WGS sequence"/>
</dbReference>
<organism evidence="2 3">
    <name type="scientific">Stylosanthes scabra</name>
    <dbReference type="NCBI Taxonomy" id="79078"/>
    <lineage>
        <taxon>Eukaryota</taxon>
        <taxon>Viridiplantae</taxon>
        <taxon>Streptophyta</taxon>
        <taxon>Embryophyta</taxon>
        <taxon>Tracheophyta</taxon>
        <taxon>Spermatophyta</taxon>
        <taxon>Magnoliopsida</taxon>
        <taxon>eudicotyledons</taxon>
        <taxon>Gunneridae</taxon>
        <taxon>Pentapetalae</taxon>
        <taxon>rosids</taxon>
        <taxon>fabids</taxon>
        <taxon>Fabales</taxon>
        <taxon>Fabaceae</taxon>
        <taxon>Papilionoideae</taxon>
        <taxon>50 kb inversion clade</taxon>
        <taxon>dalbergioids sensu lato</taxon>
        <taxon>Dalbergieae</taxon>
        <taxon>Pterocarpus clade</taxon>
        <taxon>Stylosanthes</taxon>
    </lineage>
</organism>
<evidence type="ECO:0000256" key="1">
    <source>
        <dbReference type="SAM" id="Phobius"/>
    </source>
</evidence>
<keyword evidence="3" id="KW-1185">Reference proteome</keyword>
<feature type="transmembrane region" description="Helical" evidence="1">
    <location>
        <begin position="337"/>
        <end position="357"/>
    </location>
</feature>
<feature type="transmembrane region" description="Helical" evidence="1">
    <location>
        <begin position="123"/>
        <end position="143"/>
    </location>
</feature>
<keyword evidence="1" id="KW-1133">Transmembrane helix</keyword>
<gene>
    <name evidence="2" type="ORF">PIB30_089945</name>
</gene>